<evidence type="ECO:0000256" key="1">
    <source>
        <dbReference type="SAM" id="MobiDB-lite"/>
    </source>
</evidence>
<feature type="compositionally biased region" description="Basic residues" evidence="1">
    <location>
        <begin position="1"/>
        <end position="10"/>
    </location>
</feature>
<comment type="caution">
    <text evidence="2">The sequence shown here is derived from an EMBL/GenBank/DDBJ whole genome shotgun (WGS) entry which is preliminary data.</text>
</comment>
<name>A0AAP0IBH8_9MAGN</name>
<dbReference type="EMBL" id="JBBNAG010000008">
    <property type="protein sequence ID" value="KAK9112182.1"/>
    <property type="molecule type" value="Genomic_DNA"/>
</dbReference>
<evidence type="ECO:0000313" key="2">
    <source>
        <dbReference type="EMBL" id="KAK9112182.1"/>
    </source>
</evidence>
<accession>A0AAP0IBH8</accession>
<evidence type="ECO:0000313" key="3">
    <source>
        <dbReference type="Proteomes" id="UP001419268"/>
    </source>
</evidence>
<organism evidence="2 3">
    <name type="scientific">Stephania cephalantha</name>
    <dbReference type="NCBI Taxonomy" id="152367"/>
    <lineage>
        <taxon>Eukaryota</taxon>
        <taxon>Viridiplantae</taxon>
        <taxon>Streptophyta</taxon>
        <taxon>Embryophyta</taxon>
        <taxon>Tracheophyta</taxon>
        <taxon>Spermatophyta</taxon>
        <taxon>Magnoliopsida</taxon>
        <taxon>Ranunculales</taxon>
        <taxon>Menispermaceae</taxon>
        <taxon>Menispermoideae</taxon>
        <taxon>Cissampelideae</taxon>
        <taxon>Stephania</taxon>
    </lineage>
</organism>
<dbReference type="Proteomes" id="UP001419268">
    <property type="component" value="Unassembled WGS sequence"/>
</dbReference>
<reference evidence="2 3" key="1">
    <citation type="submission" date="2024-01" db="EMBL/GenBank/DDBJ databases">
        <title>Genome assemblies of Stephania.</title>
        <authorList>
            <person name="Yang L."/>
        </authorList>
    </citation>
    <scope>NUCLEOTIDE SEQUENCE [LARGE SCALE GENOMIC DNA]</scope>
    <source>
        <strain evidence="2">JXDWG</strain>
        <tissue evidence="2">Leaf</tissue>
    </source>
</reference>
<feature type="region of interest" description="Disordered" evidence="1">
    <location>
        <begin position="1"/>
        <end position="22"/>
    </location>
</feature>
<dbReference type="AlphaFoldDB" id="A0AAP0IBH8"/>
<keyword evidence="3" id="KW-1185">Reference proteome</keyword>
<sequence length="187" mass="21111">MPRKKKKKTTPRPPSSISSSSSSPLRFVFFIVASRSSIVFAADSPKERGQNRVLFADSPIRRFVFFIRFLFADSRSKREKNTSQRRPHHTEEAFVAPIRQSVCEKLDVARRSLAPKRIGLALPQAYAPAPSINRAYVMAIEKRTITVCFGRKRSASDVELLETLCRIGATNASSVWCGRRCDVFFNA</sequence>
<proteinExistence type="predicted"/>
<protein>
    <submittedName>
        <fullName evidence="2">Uncharacterized protein</fullName>
    </submittedName>
</protein>
<gene>
    <name evidence="2" type="ORF">Scep_019701</name>
</gene>